<organism evidence="2 3">
    <name type="scientific">Pseudogemmobacter humi</name>
    <dbReference type="NCBI Taxonomy" id="2483812"/>
    <lineage>
        <taxon>Bacteria</taxon>
        <taxon>Pseudomonadati</taxon>
        <taxon>Pseudomonadota</taxon>
        <taxon>Alphaproteobacteria</taxon>
        <taxon>Rhodobacterales</taxon>
        <taxon>Paracoccaceae</taxon>
        <taxon>Pseudogemmobacter</taxon>
    </lineage>
</organism>
<dbReference type="RefSeq" id="WP_124087564.1">
    <property type="nucleotide sequence ID" value="NZ_UXAW01000083.1"/>
</dbReference>
<evidence type="ECO:0000313" key="3">
    <source>
        <dbReference type="Proteomes" id="UP000277498"/>
    </source>
</evidence>
<keyword evidence="2" id="KW-0378">Hydrolase</keyword>
<evidence type="ECO:0000259" key="1">
    <source>
        <dbReference type="Pfam" id="PF12697"/>
    </source>
</evidence>
<feature type="domain" description="AB hydrolase-1" evidence="1">
    <location>
        <begin position="6"/>
        <end position="221"/>
    </location>
</feature>
<name>A0A3P5XTJ5_9RHOB</name>
<dbReference type="GO" id="GO:0102209">
    <property type="term" value="F:trans-permethrin hydrolase activity"/>
    <property type="evidence" value="ECO:0007669"/>
    <property type="project" value="UniProtKB-EC"/>
</dbReference>
<accession>A0A3P5XTJ5</accession>
<dbReference type="InterPro" id="IPR000073">
    <property type="entry name" value="AB_hydrolase_1"/>
</dbReference>
<dbReference type="InterPro" id="IPR052897">
    <property type="entry name" value="Sec-Metab_Biosynth_Hydrolase"/>
</dbReference>
<proteinExistence type="predicted"/>
<dbReference type="PANTHER" id="PTHR37017:SF11">
    <property type="entry name" value="ESTERASE_LIPASE_THIOESTERASE DOMAIN-CONTAINING PROTEIN"/>
    <property type="match status" value="1"/>
</dbReference>
<dbReference type="PANTHER" id="PTHR37017">
    <property type="entry name" value="AB HYDROLASE-1 DOMAIN-CONTAINING PROTEIN-RELATED"/>
    <property type="match status" value="1"/>
</dbReference>
<protein>
    <submittedName>
        <fullName evidence="2">Pyrethroid hydrolase</fullName>
        <ecNumber evidence="2">3.1.1.88</ecNumber>
    </submittedName>
</protein>
<dbReference type="Pfam" id="PF12697">
    <property type="entry name" value="Abhydrolase_6"/>
    <property type="match status" value="1"/>
</dbReference>
<gene>
    <name evidence="2" type="primary">pytH</name>
    <name evidence="2" type="ORF">XINFAN_02836</name>
</gene>
<sequence length="231" mass="25287">MSEAEFLLIHGSCHGAWCWHRLIPALAERGHRARAIDLPRHPGVSLQDQAGAILAALPRPAILLGHSAGGLPITAAAETDPARIRALVWLCAFIPHDGASVASLRRAQSRQPLPPAIRVAGDSYSFAPDRLRDLFYHDCSDEDYALAARNLCPEPIAPQETPLRVSARSQDLPHFALLCEEDRAIPPEAQEEMARTIPPANRFRLDCGHSPFFARPQETAAMLAEIAARLR</sequence>
<dbReference type="EC" id="3.1.1.88" evidence="2"/>
<dbReference type="Proteomes" id="UP000277498">
    <property type="component" value="Unassembled WGS sequence"/>
</dbReference>
<dbReference type="InterPro" id="IPR029058">
    <property type="entry name" value="AB_hydrolase_fold"/>
</dbReference>
<dbReference type="EMBL" id="UXAW01000083">
    <property type="protein sequence ID" value="VDC31340.1"/>
    <property type="molecule type" value="Genomic_DNA"/>
</dbReference>
<evidence type="ECO:0000313" key="2">
    <source>
        <dbReference type="EMBL" id="VDC31340.1"/>
    </source>
</evidence>
<dbReference type="Gene3D" id="3.40.50.1820">
    <property type="entry name" value="alpha/beta hydrolase"/>
    <property type="match status" value="1"/>
</dbReference>
<reference evidence="2 3" key="1">
    <citation type="submission" date="2018-11" db="EMBL/GenBank/DDBJ databases">
        <authorList>
            <person name="Criscuolo A."/>
        </authorList>
    </citation>
    <scope>NUCLEOTIDE SEQUENCE [LARGE SCALE GENOMIC DNA]</scope>
    <source>
        <strain evidence="2">ACIP111625</strain>
    </source>
</reference>
<dbReference type="SUPFAM" id="SSF53474">
    <property type="entry name" value="alpha/beta-Hydrolases"/>
    <property type="match status" value="1"/>
</dbReference>
<dbReference type="AlphaFoldDB" id="A0A3P5XTJ5"/>
<keyword evidence="3" id="KW-1185">Reference proteome</keyword>
<dbReference type="OrthoDB" id="9814966at2"/>